<gene>
    <name evidence="1" type="ORF">I0C86_30745</name>
</gene>
<sequence length="345" mass="37602">MTNRPSHVRPRPPDVIVVPTVRPGKRLRHATGLAEALGCPLVALRSRQPPRSEPLVAGVGVPVFVLDIAPGATHGLPAFETDALLRRTPFHVRTDLSLKRNLAFRLARQAGWSRVFFLDDDVTVPDVHDVRRAVGLLDRYAAAGLVIDGFPDGAVASHATFALGASAGRSVAGGALAVTVADPPSFFPTIYNEDLCYLLHEGGMRPSAVTGRALQEPYDPFRDPGRAGVEEFGETVVGGLHYIASHGYAPRDADAEYWRVFLNKRDRRLAEVRDQAASTMDGALKEAVYAALSRAREMQALITPALCVAYVAAWLRDRDTWGRYLRTLRETTLEGALRHVDQVAC</sequence>
<dbReference type="RefSeq" id="WP_196204818.1">
    <property type="nucleotide sequence ID" value="NZ_JADPUN010000264.1"/>
</dbReference>
<dbReference type="EMBL" id="JADPUN010000264">
    <property type="protein sequence ID" value="MBF9133310.1"/>
    <property type="molecule type" value="Genomic_DNA"/>
</dbReference>
<evidence type="ECO:0000313" key="1">
    <source>
        <dbReference type="EMBL" id="MBF9133310.1"/>
    </source>
</evidence>
<accession>A0ABS0H4C7</accession>
<keyword evidence="2" id="KW-1185">Reference proteome</keyword>
<comment type="caution">
    <text evidence="1">The sequence shown here is derived from an EMBL/GenBank/DDBJ whole genome shotgun (WGS) entry which is preliminary data.</text>
</comment>
<evidence type="ECO:0008006" key="3">
    <source>
        <dbReference type="Google" id="ProtNLM"/>
    </source>
</evidence>
<protein>
    <recommendedName>
        <fullName evidence="3">Glycosyltransferase 2-like domain-containing protein</fullName>
    </recommendedName>
</protein>
<organism evidence="1 2">
    <name type="scientific">Plantactinospora alkalitolerans</name>
    <dbReference type="NCBI Taxonomy" id="2789879"/>
    <lineage>
        <taxon>Bacteria</taxon>
        <taxon>Bacillati</taxon>
        <taxon>Actinomycetota</taxon>
        <taxon>Actinomycetes</taxon>
        <taxon>Micromonosporales</taxon>
        <taxon>Micromonosporaceae</taxon>
        <taxon>Plantactinospora</taxon>
    </lineage>
</organism>
<dbReference type="Proteomes" id="UP000638560">
    <property type="component" value="Unassembled WGS sequence"/>
</dbReference>
<proteinExistence type="predicted"/>
<reference evidence="1 2" key="1">
    <citation type="submission" date="2020-11" db="EMBL/GenBank/DDBJ databases">
        <title>A novel isolate from a Black sea contaminated sediment with potential to produce alkanes: Plantactinospora alkalitolerans sp. nov.</title>
        <authorList>
            <person name="Carro L."/>
            <person name="Veyisoglu A."/>
            <person name="Guven K."/>
            <person name="Schumann P."/>
            <person name="Klenk H.-P."/>
            <person name="Sahin N."/>
        </authorList>
    </citation>
    <scope>NUCLEOTIDE SEQUENCE [LARGE SCALE GENOMIC DNA]</scope>
    <source>
        <strain evidence="1 2">S1510</strain>
    </source>
</reference>
<name>A0ABS0H4C7_9ACTN</name>
<evidence type="ECO:0000313" key="2">
    <source>
        <dbReference type="Proteomes" id="UP000638560"/>
    </source>
</evidence>